<dbReference type="PANTHER" id="PTHR15938:SF0">
    <property type="entry name" value="HOMOLOGOUS-PAIRING PROTEIN 2 HOMOLOG"/>
    <property type="match status" value="1"/>
</dbReference>
<evidence type="ECO:0000256" key="3">
    <source>
        <dbReference type="ARBA" id="ARBA00016093"/>
    </source>
</evidence>
<dbReference type="STRING" id="7070.D6WQ10"/>
<evidence type="ECO:0000259" key="9">
    <source>
        <dbReference type="Pfam" id="PF07106"/>
    </source>
</evidence>
<protein>
    <recommendedName>
        <fullName evidence="3">Homologous-pairing protein 2 homolog</fullName>
    </recommendedName>
</protein>
<dbReference type="GO" id="GO:0120231">
    <property type="term" value="C:DNA recombinase auxiliary factor complex"/>
    <property type="evidence" value="ECO:0000318"/>
    <property type="project" value="GO_Central"/>
</dbReference>
<dbReference type="InterPro" id="IPR040661">
    <property type="entry name" value="LZ3wCH"/>
</dbReference>
<feature type="coiled-coil region" evidence="8">
    <location>
        <begin position="113"/>
        <end position="170"/>
    </location>
</feature>
<dbReference type="AlphaFoldDB" id="D6WQ10"/>
<accession>D6WQ10</accession>
<dbReference type="Pfam" id="PF07106">
    <property type="entry name" value="WHD_TBPIP"/>
    <property type="match status" value="1"/>
</dbReference>
<evidence type="ECO:0000259" key="10">
    <source>
        <dbReference type="Pfam" id="PF18517"/>
    </source>
</evidence>
<comment type="subcellular location">
    <subcellularLocation>
        <location evidence="1">Nucleus</location>
    </subcellularLocation>
</comment>
<reference evidence="11 12" key="1">
    <citation type="journal article" date="2008" name="Nature">
        <title>The genome of the model beetle and pest Tribolium castaneum.</title>
        <authorList>
            <consortium name="Tribolium Genome Sequencing Consortium"/>
            <person name="Richards S."/>
            <person name="Gibbs R.A."/>
            <person name="Weinstock G.M."/>
            <person name="Brown S.J."/>
            <person name="Denell R."/>
            <person name="Beeman R.W."/>
            <person name="Gibbs R."/>
            <person name="Beeman R.W."/>
            <person name="Brown S.J."/>
            <person name="Bucher G."/>
            <person name="Friedrich M."/>
            <person name="Grimmelikhuijzen C.J."/>
            <person name="Klingler M."/>
            <person name="Lorenzen M."/>
            <person name="Richards S."/>
            <person name="Roth S."/>
            <person name="Schroder R."/>
            <person name="Tautz D."/>
            <person name="Zdobnov E.M."/>
            <person name="Muzny D."/>
            <person name="Gibbs R.A."/>
            <person name="Weinstock G.M."/>
            <person name="Attaway T."/>
            <person name="Bell S."/>
            <person name="Buhay C.J."/>
            <person name="Chandrabose M.N."/>
            <person name="Chavez D."/>
            <person name="Clerk-Blankenburg K.P."/>
            <person name="Cree A."/>
            <person name="Dao M."/>
            <person name="Davis C."/>
            <person name="Chacko J."/>
            <person name="Dinh H."/>
            <person name="Dugan-Rocha S."/>
            <person name="Fowler G."/>
            <person name="Garner T.T."/>
            <person name="Garnes J."/>
            <person name="Gnirke A."/>
            <person name="Hawes A."/>
            <person name="Hernandez J."/>
            <person name="Hines S."/>
            <person name="Holder M."/>
            <person name="Hume J."/>
            <person name="Jhangiani S.N."/>
            <person name="Joshi V."/>
            <person name="Khan Z.M."/>
            <person name="Jackson L."/>
            <person name="Kovar C."/>
            <person name="Kowis A."/>
            <person name="Lee S."/>
            <person name="Lewis L.R."/>
            <person name="Margolis J."/>
            <person name="Morgan M."/>
            <person name="Nazareth L.V."/>
            <person name="Nguyen N."/>
            <person name="Okwuonu G."/>
            <person name="Parker D."/>
            <person name="Richards S."/>
            <person name="Ruiz S.J."/>
            <person name="Santibanez J."/>
            <person name="Savard J."/>
            <person name="Scherer S.E."/>
            <person name="Schneider B."/>
            <person name="Sodergren E."/>
            <person name="Tautz D."/>
            <person name="Vattahil S."/>
            <person name="Villasana D."/>
            <person name="White C.S."/>
            <person name="Wright R."/>
            <person name="Park Y."/>
            <person name="Beeman R.W."/>
            <person name="Lord J."/>
            <person name="Oppert B."/>
            <person name="Lorenzen M."/>
            <person name="Brown S."/>
            <person name="Wang L."/>
            <person name="Savard J."/>
            <person name="Tautz D."/>
            <person name="Richards S."/>
            <person name="Weinstock G."/>
            <person name="Gibbs R.A."/>
            <person name="Liu Y."/>
            <person name="Worley K."/>
            <person name="Weinstock G."/>
            <person name="Elsik C.G."/>
            <person name="Reese J.T."/>
            <person name="Elhaik E."/>
            <person name="Landan G."/>
            <person name="Graur D."/>
            <person name="Arensburger P."/>
            <person name="Atkinson P."/>
            <person name="Beeman R.W."/>
            <person name="Beidler J."/>
            <person name="Brown S.J."/>
            <person name="Demuth J.P."/>
            <person name="Drury D.W."/>
            <person name="Du Y.Z."/>
            <person name="Fujiwara H."/>
            <person name="Lorenzen M."/>
            <person name="Maselli V."/>
            <person name="Osanai M."/>
            <person name="Park Y."/>
            <person name="Robertson H.M."/>
            <person name="Tu Z."/>
            <person name="Wang J.J."/>
            <person name="Wang S."/>
            <person name="Richards S."/>
            <person name="Song H."/>
            <person name="Zhang L."/>
            <person name="Sodergren E."/>
            <person name="Werner D."/>
            <person name="Stanke M."/>
            <person name="Morgenstern B."/>
            <person name="Solovyev V."/>
            <person name="Kosarev P."/>
            <person name="Brown G."/>
            <person name="Chen H.C."/>
            <person name="Ermolaeva O."/>
            <person name="Hlavina W."/>
            <person name="Kapustin Y."/>
            <person name="Kiryutin B."/>
            <person name="Kitts P."/>
            <person name="Maglott D."/>
            <person name="Pruitt K."/>
            <person name="Sapojnikov V."/>
            <person name="Souvorov A."/>
            <person name="Mackey A.J."/>
            <person name="Waterhouse R.M."/>
            <person name="Wyder S."/>
            <person name="Zdobnov E.M."/>
            <person name="Zdobnov E.M."/>
            <person name="Wyder S."/>
            <person name="Kriventseva E.V."/>
            <person name="Kadowaki T."/>
            <person name="Bork P."/>
            <person name="Aranda M."/>
            <person name="Bao R."/>
            <person name="Beermann A."/>
            <person name="Berns N."/>
            <person name="Bolognesi R."/>
            <person name="Bonneton F."/>
            <person name="Bopp D."/>
            <person name="Brown S.J."/>
            <person name="Bucher G."/>
            <person name="Butts T."/>
            <person name="Chaumot A."/>
            <person name="Denell R.E."/>
            <person name="Ferrier D.E."/>
            <person name="Friedrich M."/>
            <person name="Gordon C.M."/>
            <person name="Jindra M."/>
            <person name="Klingler M."/>
            <person name="Lan Q."/>
            <person name="Lattorff H.M."/>
            <person name="Laudet V."/>
            <person name="von Levetsow C."/>
            <person name="Liu Z."/>
            <person name="Lutz R."/>
            <person name="Lynch J.A."/>
            <person name="da Fonseca R.N."/>
            <person name="Posnien N."/>
            <person name="Reuter R."/>
            <person name="Roth S."/>
            <person name="Savard J."/>
            <person name="Schinko J.B."/>
            <person name="Schmitt C."/>
            <person name="Schoppmeier M."/>
            <person name="Schroder R."/>
            <person name="Shippy T.D."/>
            <person name="Simonnet F."/>
            <person name="Marques-Souza H."/>
            <person name="Tautz D."/>
            <person name="Tomoyasu Y."/>
            <person name="Trauner J."/>
            <person name="Van der Zee M."/>
            <person name="Vervoort M."/>
            <person name="Wittkopp N."/>
            <person name="Wimmer E.A."/>
            <person name="Yang X."/>
            <person name="Jones A.K."/>
            <person name="Sattelle D.B."/>
            <person name="Ebert P.R."/>
            <person name="Nelson D."/>
            <person name="Scott J.G."/>
            <person name="Beeman R.W."/>
            <person name="Muthukrishnan S."/>
            <person name="Kramer K.J."/>
            <person name="Arakane Y."/>
            <person name="Beeman R.W."/>
            <person name="Zhu Q."/>
            <person name="Hogenkamp D."/>
            <person name="Dixit R."/>
            <person name="Oppert B."/>
            <person name="Jiang H."/>
            <person name="Zou Z."/>
            <person name="Marshall J."/>
            <person name="Elpidina E."/>
            <person name="Vinokurov K."/>
            <person name="Oppert C."/>
            <person name="Zou Z."/>
            <person name="Evans J."/>
            <person name="Lu Z."/>
            <person name="Zhao P."/>
            <person name="Sumathipala N."/>
            <person name="Altincicek B."/>
            <person name="Vilcinskas A."/>
            <person name="Williams M."/>
            <person name="Hultmark D."/>
            <person name="Hetru C."/>
            <person name="Jiang H."/>
            <person name="Grimmelikhuijzen C.J."/>
            <person name="Hauser F."/>
            <person name="Cazzamali G."/>
            <person name="Williamson M."/>
            <person name="Park Y."/>
            <person name="Li B."/>
            <person name="Tanaka Y."/>
            <person name="Predel R."/>
            <person name="Neupert S."/>
            <person name="Schachtner J."/>
            <person name="Verleyen P."/>
            <person name="Raible F."/>
            <person name="Bork P."/>
            <person name="Friedrich M."/>
            <person name="Walden K.K."/>
            <person name="Robertson H.M."/>
            <person name="Angeli S."/>
            <person name="Foret S."/>
            <person name="Bucher G."/>
            <person name="Schuetz S."/>
            <person name="Maleszka R."/>
            <person name="Wimmer E.A."/>
            <person name="Beeman R.W."/>
            <person name="Lorenzen M."/>
            <person name="Tomoyasu Y."/>
            <person name="Miller S.C."/>
            <person name="Grossmann D."/>
            <person name="Bucher G."/>
        </authorList>
    </citation>
    <scope>NUCLEOTIDE SEQUENCE [LARGE SCALE GENOMIC DNA]</scope>
    <source>
        <strain evidence="11 12">Georgia GA2</strain>
    </source>
</reference>
<dbReference type="GO" id="GO:0003690">
    <property type="term" value="F:double-stranded DNA binding"/>
    <property type="evidence" value="ECO:0000318"/>
    <property type="project" value="GO_Central"/>
</dbReference>
<evidence type="ECO:0000256" key="5">
    <source>
        <dbReference type="ARBA" id="ARBA00023172"/>
    </source>
</evidence>
<gene>
    <name evidence="11" type="primary">AUGUSTUS-3.0.2_08991</name>
    <name evidence="11" type="ORF">TcasGA2_TC008991</name>
</gene>
<dbReference type="InParanoid" id="D6WQ10"/>
<dbReference type="PhylomeDB" id="D6WQ10"/>
<feature type="domain" description="Homologous-pairing protein 2 winged helix" evidence="9">
    <location>
        <begin position="36"/>
        <end position="91"/>
    </location>
</feature>
<evidence type="ECO:0000256" key="7">
    <source>
        <dbReference type="ARBA" id="ARBA00023254"/>
    </source>
</evidence>
<evidence type="ECO:0000256" key="1">
    <source>
        <dbReference type="ARBA" id="ARBA00004123"/>
    </source>
</evidence>
<dbReference type="GO" id="GO:0000794">
    <property type="term" value="C:condensed nuclear chromosome"/>
    <property type="evidence" value="ECO:0000318"/>
    <property type="project" value="GO_Central"/>
</dbReference>
<proteinExistence type="inferred from homology"/>
<evidence type="ECO:0000313" key="12">
    <source>
        <dbReference type="Proteomes" id="UP000007266"/>
    </source>
</evidence>
<dbReference type="HOGENOM" id="CLU_063266_0_0_1"/>
<evidence type="ECO:0000313" key="11">
    <source>
        <dbReference type="EMBL" id="EFA06147.1"/>
    </source>
</evidence>
<dbReference type="EMBL" id="KQ971354">
    <property type="protein sequence ID" value="EFA06147.1"/>
    <property type="molecule type" value="Genomic_DNA"/>
</dbReference>
<dbReference type="Pfam" id="PF18517">
    <property type="entry name" value="LZ3wCH"/>
    <property type="match status" value="1"/>
</dbReference>
<dbReference type="OMA" id="QKYHREW"/>
<organism evidence="11 12">
    <name type="scientific">Tribolium castaneum</name>
    <name type="common">Red flour beetle</name>
    <dbReference type="NCBI Taxonomy" id="7070"/>
    <lineage>
        <taxon>Eukaryota</taxon>
        <taxon>Metazoa</taxon>
        <taxon>Ecdysozoa</taxon>
        <taxon>Arthropoda</taxon>
        <taxon>Hexapoda</taxon>
        <taxon>Insecta</taxon>
        <taxon>Pterygota</taxon>
        <taxon>Neoptera</taxon>
        <taxon>Endopterygota</taxon>
        <taxon>Coleoptera</taxon>
        <taxon>Polyphaga</taxon>
        <taxon>Cucujiformia</taxon>
        <taxon>Tenebrionidae</taxon>
        <taxon>Tenebrionidae incertae sedis</taxon>
        <taxon>Tribolium</taxon>
    </lineage>
</organism>
<keyword evidence="12" id="KW-1185">Reference proteome</keyword>
<comment type="similarity">
    <text evidence="2">Belongs to the HOP2 family.</text>
</comment>
<dbReference type="GO" id="GO:0010774">
    <property type="term" value="P:meiotic strand invasion involved in reciprocal meiotic recombination"/>
    <property type="evidence" value="ECO:0000318"/>
    <property type="project" value="GO_Central"/>
</dbReference>
<name>D6WQ10_TRICA</name>
<keyword evidence="4 8" id="KW-0175">Coiled coil</keyword>
<dbReference type="eggNOG" id="KOG4603">
    <property type="taxonomic scope" value="Eukaryota"/>
</dbReference>
<dbReference type="GO" id="GO:0007129">
    <property type="term" value="P:homologous chromosome pairing at meiosis"/>
    <property type="evidence" value="ECO:0000318"/>
    <property type="project" value="GO_Central"/>
</dbReference>
<dbReference type="GO" id="GO:0120230">
    <property type="term" value="F:recombinase activator activity"/>
    <property type="evidence" value="ECO:0000318"/>
    <property type="project" value="GO_Central"/>
</dbReference>
<feature type="domain" description="Leucine zipper with capping helix" evidence="10">
    <location>
        <begin position="173"/>
        <end position="225"/>
    </location>
</feature>
<dbReference type="PANTHER" id="PTHR15938">
    <property type="entry name" value="TBP-1 INTERACTING PROTEIN"/>
    <property type="match status" value="1"/>
</dbReference>
<evidence type="ECO:0000256" key="6">
    <source>
        <dbReference type="ARBA" id="ARBA00023242"/>
    </source>
</evidence>
<sequence length="234" mass="27180">MSYTGSRRSLKRYFPMSVKAAAESMASLPTRIMDEILQFLYDQNRPYTINNIMEGFNKQLSKSQVVSAVNKLVEKNKVIEKNCGKQKIYCVPQKSSLPLKDLTSKTFEMERQCSNLAATLKTVQNELEEKSARLRDLEGTLSKVELLEKKKKLEEEVEEMESKLEGGTSESLDKEKIEREYRTVFKEYNKRKRWCTDMIEAIFENYPKSKKTLLEDIGIETDDDVNFKVKVSIK</sequence>
<evidence type="ECO:0000256" key="2">
    <source>
        <dbReference type="ARBA" id="ARBA00007922"/>
    </source>
</evidence>
<keyword evidence="6" id="KW-0539">Nucleus</keyword>
<reference evidence="11 12" key="2">
    <citation type="journal article" date="2010" name="Nucleic Acids Res.">
        <title>BeetleBase in 2010: revisions to provide comprehensive genomic information for Tribolium castaneum.</title>
        <authorList>
            <person name="Kim H.S."/>
            <person name="Murphy T."/>
            <person name="Xia J."/>
            <person name="Caragea D."/>
            <person name="Park Y."/>
            <person name="Beeman R.W."/>
            <person name="Lorenzen M.D."/>
            <person name="Butcher S."/>
            <person name="Manak J.R."/>
            <person name="Brown S.J."/>
        </authorList>
    </citation>
    <scope>GENOME REANNOTATION</scope>
    <source>
        <strain evidence="11 12">Georgia GA2</strain>
    </source>
</reference>
<dbReference type="InterPro" id="IPR010776">
    <property type="entry name" value="Hop2_WH_dom"/>
</dbReference>
<keyword evidence="7" id="KW-0469">Meiosis</keyword>
<dbReference type="GO" id="GO:0000709">
    <property type="term" value="P:meiotic joint molecule formation"/>
    <property type="evidence" value="ECO:0000318"/>
    <property type="project" value="GO_Central"/>
</dbReference>
<evidence type="ECO:0000256" key="4">
    <source>
        <dbReference type="ARBA" id="ARBA00023054"/>
    </source>
</evidence>
<dbReference type="Gene3D" id="1.10.10.10">
    <property type="entry name" value="Winged helix-like DNA-binding domain superfamily/Winged helix DNA-binding domain"/>
    <property type="match status" value="1"/>
</dbReference>
<dbReference type="InterPro" id="IPR036388">
    <property type="entry name" value="WH-like_DNA-bd_sf"/>
</dbReference>
<evidence type="ECO:0000256" key="8">
    <source>
        <dbReference type="SAM" id="Coils"/>
    </source>
</evidence>
<dbReference type="Proteomes" id="UP000007266">
    <property type="component" value="Linkage group 7"/>
</dbReference>
<dbReference type="InterPro" id="IPR036390">
    <property type="entry name" value="WH_DNA-bd_sf"/>
</dbReference>
<keyword evidence="5" id="KW-0233">DNA recombination</keyword>
<dbReference type="SUPFAM" id="SSF46785">
    <property type="entry name" value="Winged helix' DNA-binding domain"/>
    <property type="match status" value="1"/>
</dbReference>